<evidence type="ECO:0000313" key="10">
    <source>
        <dbReference type="EMBL" id="MDF9276294.1"/>
    </source>
</evidence>
<evidence type="ECO:0000256" key="3">
    <source>
        <dbReference type="ARBA" id="ARBA00012054"/>
    </source>
</evidence>
<sequence>MNDRTHFIVMGVAGCGKTTLATALSERLGWSYAEADDFHSVENITKMANGIPLKDDDRWPWLTAIKTWITEKSAADESTIVTCSALKRSYRDLLASADGEVVFIHLHGDAELIRSRMAGRSGHFMPESLLASQFETLEALADDECGIAVANTGKLEQTIDAILRRLSTDTGECEAEVAQRRG</sequence>
<comment type="catalytic activity">
    <reaction evidence="8 9">
        <text>D-gluconate + ATP = 6-phospho-D-gluconate + ADP + H(+)</text>
        <dbReference type="Rhea" id="RHEA:19433"/>
        <dbReference type="ChEBI" id="CHEBI:15378"/>
        <dbReference type="ChEBI" id="CHEBI:18391"/>
        <dbReference type="ChEBI" id="CHEBI:30616"/>
        <dbReference type="ChEBI" id="CHEBI:58759"/>
        <dbReference type="ChEBI" id="CHEBI:456216"/>
        <dbReference type="EC" id="2.7.1.12"/>
    </reaction>
</comment>
<keyword evidence="6 9" id="KW-0418">Kinase</keyword>
<organism evidence="10 11">
    <name type="scientific">Arthrobacter vasquezii</name>
    <dbReference type="NCBI Taxonomy" id="2977629"/>
    <lineage>
        <taxon>Bacteria</taxon>
        <taxon>Bacillati</taxon>
        <taxon>Actinomycetota</taxon>
        <taxon>Actinomycetes</taxon>
        <taxon>Micrococcales</taxon>
        <taxon>Micrococcaceae</taxon>
        <taxon>Arthrobacter</taxon>
    </lineage>
</organism>
<dbReference type="RefSeq" id="WP_277356994.1">
    <property type="nucleotide sequence ID" value="NZ_JAROKN010000001.1"/>
</dbReference>
<accession>A0ABT6CQA4</accession>
<dbReference type="CDD" id="cd02021">
    <property type="entry name" value="GntK"/>
    <property type="match status" value="1"/>
</dbReference>
<proteinExistence type="inferred from homology"/>
<comment type="similarity">
    <text evidence="2 9">Belongs to the gluconokinase GntK/GntV family.</text>
</comment>
<comment type="pathway">
    <text evidence="1">Carbohydrate acid metabolism.</text>
</comment>
<comment type="caution">
    <text evidence="10">The sequence shown here is derived from an EMBL/GenBank/DDBJ whole genome shotgun (WGS) entry which is preliminary data.</text>
</comment>
<dbReference type="PROSITE" id="PS51257">
    <property type="entry name" value="PROKAR_LIPOPROTEIN"/>
    <property type="match status" value="1"/>
</dbReference>
<dbReference type="EMBL" id="JAROKN010000001">
    <property type="protein sequence ID" value="MDF9276294.1"/>
    <property type="molecule type" value="Genomic_DNA"/>
</dbReference>
<evidence type="ECO:0000256" key="2">
    <source>
        <dbReference type="ARBA" id="ARBA00008420"/>
    </source>
</evidence>
<evidence type="ECO:0000256" key="5">
    <source>
        <dbReference type="ARBA" id="ARBA00022741"/>
    </source>
</evidence>
<dbReference type="InterPro" id="IPR027417">
    <property type="entry name" value="P-loop_NTPase"/>
</dbReference>
<evidence type="ECO:0000313" key="11">
    <source>
        <dbReference type="Proteomes" id="UP001220456"/>
    </source>
</evidence>
<keyword evidence="4 9" id="KW-0808">Transferase</keyword>
<evidence type="ECO:0000256" key="9">
    <source>
        <dbReference type="RuleBase" id="RU363066"/>
    </source>
</evidence>
<dbReference type="InterPro" id="IPR006001">
    <property type="entry name" value="Therm_gnt_kin"/>
</dbReference>
<keyword evidence="11" id="KW-1185">Reference proteome</keyword>
<evidence type="ECO:0000256" key="4">
    <source>
        <dbReference type="ARBA" id="ARBA00022679"/>
    </source>
</evidence>
<protein>
    <recommendedName>
        <fullName evidence="3 9">Gluconokinase</fullName>
        <ecNumber evidence="3 9">2.7.1.12</ecNumber>
    </recommendedName>
</protein>
<evidence type="ECO:0000256" key="6">
    <source>
        <dbReference type="ARBA" id="ARBA00022777"/>
    </source>
</evidence>
<dbReference type="SUPFAM" id="SSF52540">
    <property type="entry name" value="P-loop containing nucleoside triphosphate hydrolases"/>
    <property type="match status" value="1"/>
</dbReference>
<evidence type="ECO:0000256" key="7">
    <source>
        <dbReference type="ARBA" id="ARBA00022840"/>
    </source>
</evidence>
<keyword evidence="7 9" id="KW-0067">ATP-binding</keyword>
<dbReference type="Proteomes" id="UP001220456">
    <property type="component" value="Unassembled WGS sequence"/>
</dbReference>
<gene>
    <name evidence="10" type="ORF">P4U43_00640</name>
</gene>
<reference evidence="10 11" key="1">
    <citation type="journal article" date="2023" name="Int. J. Syst. Evol. Microbiol.">
        <title>Arthrobacter vasquezii sp. nov., isolated from a soil sample from Union Glacier, Antarctica.</title>
        <authorList>
            <person name="Valenzuela-Ibaceta F."/>
            <person name="Carrasco V."/>
            <person name="Lagos-Moraga S."/>
            <person name="Dietz-Vargas C."/>
            <person name="Navarro C.A."/>
            <person name="Perez-Donoso J.M."/>
        </authorList>
    </citation>
    <scope>NUCLEOTIDE SEQUENCE [LARGE SCALE GENOMIC DNA]</scope>
    <source>
        <strain evidence="10 11">EH-1B-1</strain>
    </source>
</reference>
<dbReference type="Gene3D" id="3.40.50.300">
    <property type="entry name" value="P-loop containing nucleotide triphosphate hydrolases"/>
    <property type="match status" value="1"/>
</dbReference>
<name>A0ABT6CQA4_9MICC</name>
<evidence type="ECO:0000256" key="1">
    <source>
        <dbReference type="ARBA" id="ARBA00004761"/>
    </source>
</evidence>
<dbReference type="PANTHER" id="PTHR43442:SF3">
    <property type="entry name" value="GLUCONOKINASE-RELATED"/>
    <property type="match status" value="1"/>
</dbReference>
<dbReference type="PANTHER" id="PTHR43442">
    <property type="entry name" value="GLUCONOKINASE-RELATED"/>
    <property type="match status" value="1"/>
</dbReference>
<evidence type="ECO:0000256" key="8">
    <source>
        <dbReference type="ARBA" id="ARBA00048090"/>
    </source>
</evidence>
<dbReference type="NCBIfam" id="TIGR01313">
    <property type="entry name" value="therm_gnt_kin"/>
    <property type="match status" value="1"/>
</dbReference>
<dbReference type="EC" id="2.7.1.12" evidence="3 9"/>
<keyword evidence="5 9" id="KW-0547">Nucleotide-binding</keyword>
<dbReference type="Pfam" id="PF13671">
    <property type="entry name" value="AAA_33"/>
    <property type="match status" value="1"/>
</dbReference>